<dbReference type="SUPFAM" id="SSF49842">
    <property type="entry name" value="TNF-like"/>
    <property type="match status" value="1"/>
</dbReference>
<dbReference type="PROSITE" id="PS50871">
    <property type="entry name" value="C1Q"/>
    <property type="match status" value="1"/>
</dbReference>
<keyword evidence="8" id="KW-1185">Reference proteome</keyword>
<evidence type="ECO:0000313" key="7">
    <source>
        <dbReference type="EMBL" id="KAH3840941.1"/>
    </source>
</evidence>
<dbReference type="EMBL" id="JAIWYP010000004">
    <property type="protein sequence ID" value="KAH3840941.1"/>
    <property type="molecule type" value="Genomic_DNA"/>
</dbReference>
<feature type="domain" description="C1q" evidence="6">
    <location>
        <begin position="314"/>
        <end position="453"/>
    </location>
</feature>
<dbReference type="PANTHER" id="PTHR22906">
    <property type="entry name" value="PROPERDIN"/>
    <property type="match status" value="1"/>
</dbReference>
<keyword evidence="2" id="KW-0964">Secreted</keyword>
<dbReference type="Proteomes" id="UP000828390">
    <property type="component" value="Unassembled WGS sequence"/>
</dbReference>
<dbReference type="FunFam" id="2.20.100.10:FF:000001">
    <property type="entry name" value="semaphorin-5A isoform X1"/>
    <property type="match status" value="1"/>
</dbReference>
<gene>
    <name evidence="7" type="ORF">DPMN_114400</name>
</gene>
<evidence type="ECO:0000256" key="3">
    <source>
        <dbReference type="ARBA" id="ARBA00022729"/>
    </source>
</evidence>
<reference evidence="7" key="1">
    <citation type="journal article" date="2019" name="bioRxiv">
        <title>The Genome of the Zebra Mussel, Dreissena polymorpha: A Resource for Invasive Species Research.</title>
        <authorList>
            <person name="McCartney M.A."/>
            <person name="Auch B."/>
            <person name="Kono T."/>
            <person name="Mallez S."/>
            <person name="Zhang Y."/>
            <person name="Obille A."/>
            <person name="Becker A."/>
            <person name="Abrahante J.E."/>
            <person name="Garbe J."/>
            <person name="Badalamenti J.P."/>
            <person name="Herman A."/>
            <person name="Mangelson H."/>
            <person name="Liachko I."/>
            <person name="Sullivan S."/>
            <person name="Sone E.D."/>
            <person name="Koren S."/>
            <person name="Silverstein K.A.T."/>
            <person name="Beckman K.B."/>
            <person name="Gohl D.M."/>
        </authorList>
    </citation>
    <scope>NUCLEOTIDE SEQUENCE</scope>
    <source>
        <strain evidence="7">Duluth1</strain>
        <tissue evidence="7">Whole animal</tissue>
    </source>
</reference>
<dbReference type="PANTHER" id="PTHR22906:SF43">
    <property type="entry name" value="PROPERDIN"/>
    <property type="match status" value="1"/>
</dbReference>
<dbReference type="InterPro" id="IPR036383">
    <property type="entry name" value="TSP1_rpt_sf"/>
</dbReference>
<keyword evidence="4" id="KW-0677">Repeat</keyword>
<sequence length="453" mass="49933">MKMGYLREVLMKVVGCDQDNEVEIEDRVMAYNIIKGFNFVFLLTSCHSSGFLLDTTPTYVCVDQQQNCDVFNSSFNVCNNLHNAYQICRKFCGLCSVVHGGWSVWSAWGVCDVTCGNGTMTRSRQCNNPTPLNGGEDCQGPSQNNGECILNRCPTHGGWSAWNEWGSCSVTCGVGLRRRDRVCDNPWPSSDGNHCFGDNINYEICSKPVCATWTDWGSWSSCSNTCGYGLKERYRNCSGTFEPWDFCVGSDVQNVMCKTSCNENRSWSTWGAWGSCSNTCGSGLRKRTRSCVGSTDLINLCIGTDEQDDICNITCAIRKPTSGFTADGYSGSGSDYYFPNIILNEGNDYVASNGLFTCRIPGLYYFSVNLEKRRESSRTIDQVNAYIRVNGATKAQAHADPHDDENTDTGSYMIGTAATLRLSQGDRVNIAVSSYAHFQAGTFTGVLIETDTT</sequence>
<dbReference type="AlphaFoldDB" id="A0A9D4KKU6"/>
<dbReference type="InterPro" id="IPR052065">
    <property type="entry name" value="Compl_asym_regulator"/>
</dbReference>
<dbReference type="PRINTS" id="PR00007">
    <property type="entry name" value="COMPLEMNTC1Q"/>
</dbReference>
<dbReference type="Pfam" id="PF00090">
    <property type="entry name" value="TSP_1"/>
    <property type="match status" value="4"/>
</dbReference>
<organism evidence="7 8">
    <name type="scientific">Dreissena polymorpha</name>
    <name type="common">Zebra mussel</name>
    <name type="synonym">Mytilus polymorpha</name>
    <dbReference type="NCBI Taxonomy" id="45954"/>
    <lineage>
        <taxon>Eukaryota</taxon>
        <taxon>Metazoa</taxon>
        <taxon>Spiralia</taxon>
        <taxon>Lophotrochozoa</taxon>
        <taxon>Mollusca</taxon>
        <taxon>Bivalvia</taxon>
        <taxon>Autobranchia</taxon>
        <taxon>Heteroconchia</taxon>
        <taxon>Euheterodonta</taxon>
        <taxon>Imparidentia</taxon>
        <taxon>Neoheterodontei</taxon>
        <taxon>Myida</taxon>
        <taxon>Dreissenoidea</taxon>
        <taxon>Dreissenidae</taxon>
        <taxon>Dreissena</taxon>
    </lineage>
</organism>
<dbReference type="Gene3D" id="2.20.100.10">
    <property type="entry name" value="Thrombospondin type-1 (TSP1) repeat"/>
    <property type="match status" value="4"/>
</dbReference>
<dbReference type="PROSITE" id="PS50092">
    <property type="entry name" value="TSP1"/>
    <property type="match status" value="4"/>
</dbReference>
<dbReference type="Pfam" id="PF00386">
    <property type="entry name" value="C1q"/>
    <property type="match status" value="1"/>
</dbReference>
<evidence type="ECO:0000256" key="5">
    <source>
        <dbReference type="ARBA" id="ARBA00023157"/>
    </source>
</evidence>
<evidence type="ECO:0000313" key="8">
    <source>
        <dbReference type="Proteomes" id="UP000828390"/>
    </source>
</evidence>
<dbReference type="InterPro" id="IPR008983">
    <property type="entry name" value="Tumour_necrosis_fac-like_dom"/>
</dbReference>
<reference evidence="7" key="2">
    <citation type="submission" date="2020-11" db="EMBL/GenBank/DDBJ databases">
        <authorList>
            <person name="McCartney M.A."/>
            <person name="Auch B."/>
            <person name="Kono T."/>
            <person name="Mallez S."/>
            <person name="Becker A."/>
            <person name="Gohl D.M."/>
            <person name="Silverstein K.A.T."/>
            <person name="Koren S."/>
            <person name="Bechman K.B."/>
            <person name="Herman A."/>
            <person name="Abrahante J.E."/>
            <person name="Garbe J."/>
        </authorList>
    </citation>
    <scope>NUCLEOTIDE SEQUENCE</scope>
    <source>
        <strain evidence="7">Duluth1</strain>
        <tissue evidence="7">Whole animal</tissue>
    </source>
</reference>
<name>A0A9D4KKU6_DREPO</name>
<comment type="caution">
    <text evidence="7">The sequence shown here is derived from an EMBL/GenBank/DDBJ whole genome shotgun (WGS) entry which is preliminary data.</text>
</comment>
<evidence type="ECO:0000256" key="2">
    <source>
        <dbReference type="ARBA" id="ARBA00022525"/>
    </source>
</evidence>
<dbReference type="FunFam" id="2.20.100.10:FF:000002">
    <property type="entry name" value="Unc-5 netrin receptor C"/>
    <property type="match status" value="1"/>
</dbReference>
<evidence type="ECO:0000256" key="4">
    <source>
        <dbReference type="ARBA" id="ARBA00022737"/>
    </source>
</evidence>
<evidence type="ECO:0000256" key="1">
    <source>
        <dbReference type="ARBA" id="ARBA00004613"/>
    </source>
</evidence>
<dbReference type="SMART" id="SM00209">
    <property type="entry name" value="TSP1"/>
    <property type="match status" value="4"/>
</dbReference>
<accession>A0A9D4KKU6</accession>
<keyword evidence="5" id="KW-1015">Disulfide bond</keyword>
<dbReference type="InterPro" id="IPR001073">
    <property type="entry name" value="C1q_dom"/>
</dbReference>
<dbReference type="InterPro" id="IPR000884">
    <property type="entry name" value="TSP1_rpt"/>
</dbReference>
<evidence type="ECO:0000259" key="6">
    <source>
        <dbReference type="PROSITE" id="PS50871"/>
    </source>
</evidence>
<keyword evidence="3" id="KW-0732">Signal</keyword>
<dbReference type="SMART" id="SM00110">
    <property type="entry name" value="C1Q"/>
    <property type="match status" value="1"/>
</dbReference>
<comment type="subcellular location">
    <subcellularLocation>
        <location evidence="1">Secreted</location>
    </subcellularLocation>
</comment>
<dbReference type="PRINTS" id="PR01705">
    <property type="entry name" value="TSP1REPEAT"/>
</dbReference>
<dbReference type="Gene3D" id="2.60.120.40">
    <property type="match status" value="1"/>
</dbReference>
<proteinExistence type="predicted"/>
<dbReference type="SUPFAM" id="SSF82895">
    <property type="entry name" value="TSP-1 type 1 repeat"/>
    <property type="match status" value="4"/>
</dbReference>
<protein>
    <recommendedName>
        <fullName evidence="6">C1q domain-containing protein</fullName>
    </recommendedName>
</protein>